<protein>
    <recommendedName>
        <fullName evidence="4">CYIR protein</fullName>
    </recommendedName>
</protein>
<keyword evidence="1" id="KW-0812">Transmembrane</keyword>
<sequence>NTIINFIDKGNEKYFELNKKHLFSNSDFDFKRSKEEKYLNEYFNNYNNIIEKCSEDKYEMCEKYLTYIITIYEEHKQDCRWNECYYFSYNPKYDPNDLLSKLKNKIQANGAKENGVVLAENNRQALDPNNSQKTMNMIIKYMSCNEIKNEKGDVFAYNCEDPAYRRHRERVYRRGSMKRKAIPSDSVYKVINKIKGLICKEDTISGNKILFCKNPKINNFPVATDSITNTGTRVASGTKNVYAVHSYGIHGQNAYKNLGINDNLDRNSMYPGVTLLSSNRSVSEFKYESENTETLTNSNERKYDFLTTVFHEFNKEELKNYFEKPKVICSNSSSNKDKKNCVKAPETYNSQEIIKGDSMIYPEGTEIINMDIADFFGDKLSLLKSSNFRIAVLGFLIAGIIFYVFPLF</sequence>
<dbReference type="OMA" id="YNDNCES"/>
<reference evidence="2 3" key="1">
    <citation type="journal article" date="2012" name="Nat. Genet.">
        <title>Plasmodium cynomolgi genome sequences provide insight into Plasmodium vivax and the monkey malaria clade.</title>
        <authorList>
            <person name="Tachibana S."/>
            <person name="Sullivan S.A."/>
            <person name="Kawai S."/>
            <person name="Nakamura S."/>
            <person name="Kim H.R."/>
            <person name="Goto N."/>
            <person name="Arisue N."/>
            <person name="Palacpac N.M.Q."/>
            <person name="Honma H."/>
            <person name="Yagi M."/>
            <person name="Tougan T."/>
            <person name="Katakai Y."/>
            <person name="Kaneko O."/>
            <person name="Mita T."/>
            <person name="Kita K."/>
            <person name="Yasutomi Y."/>
            <person name="Sutton P.L."/>
            <person name="Shakhbatyan R."/>
            <person name="Horii T."/>
            <person name="Yasunaga T."/>
            <person name="Barnwell J.W."/>
            <person name="Escalante A.A."/>
            <person name="Carlton J.M."/>
            <person name="Tanabe K."/>
        </authorList>
    </citation>
    <scope>NUCLEOTIDE SEQUENCE [LARGE SCALE GENOMIC DNA]</scope>
    <source>
        <strain evidence="2 3">B</strain>
    </source>
</reference>
<accession>K6UZW7</accession>
<dbReference type="RefSeq" id="XP_004227752.1">
    <property type="nucleotide sequence ID" value="XM_004227704.1"/>
</dbReference>
<evidence type="ECO:0008006" key="4">
    <source>
        <dbReference type="Google" id="ProtNLM"/>
    </source>
</evidence>
<dbReference type="Pfam" id="PF05795">
    <property type="entry name" value="Plasmodium_Vir"/>
    <property type="match status" value="1"/>
</dbReference>
<evidence type="ECO:0000313" key="3">
    <source>
        <dbReference type="Proteomes" id="UP000006319"/>
    </source>
</evidence>
<gene>
    <name evidence="2" type="ORF">PCYB_002830</name>
</gene>
<dbReference type="GeneID" id="14696076"/>
<dbReference type="EMBL" id="DF157287">
    <property type="protein sequence ID" value="GAB69534.1"/>
    <property type="molecule type" value="Genomic_DNA"/>
</dbReference>
<dbReference type="Proteomes" id="UP000006319">
    <property type="component" value="Unassembled WGS sequence"/>
</dbReference>
<proteinExistence type="predicted"/>
<dbReference type="InterPro" id="IPR008780">
    <property type="entry name" value="Plasmodium_Vir"/>
</dbReference>
<keyword evidence="3" id="KW-1185">Reference proteome</keyword>
<organism evidence="2 3">
    <name type="scientific">Plasmodium cynomolgi (strain B)</name>
    <dbReference type="NCBI Taxonomy" id="1120755"/>
    <lineage>
        <taxon>Eukaryota</taxon>
        <taxon>Sar</taxon>
        <taxon>Alveolata</taxon>
        <taxon>Apicomplexa</taxon>
        <taxon>Aconoidasida</taxon>
        <taxon>Haemosporida</taxon>
        <taxon>Plasmodiidae</taxon>
        <taxon>Plasmodium</taxon>
        <taxon>Plasmodium (Plasmodium)</taxon>
    </lineage>
</organism>
<evidence type="ECO:0000313" key="2">
    <source>
        <dbReference type="EMBL" id="GAB69534.1"/>
    </source>
</evidence>
<dbReference type="OrthoDB" id="384716at2759"/>
<name>K6UZW7_PLACD</name>
<dbReference type="VEuPathDB" id="PlasmoDB:PCYB_002830"/>
<feature type="non-terminal residue" evidence="2">
    <location>
        <position position="1"/>
    </location>
</feature>
<dbReference type="KEGG" id="pcy:PCYB_002830"/>
<keyword evidence="1" id="KW-1133">Transmembrane helix</keyword>
<keyword evidence="1" id="KW-0472">Membrane</keyword>
<evidence type="ECO:0000256" key="1">
    <source>
        <dbReference type="SAM" id="Phobius"/>
    </source>
</evidence>
<dbReference type="AlphaFoldDB" id="K6UZW7"/>
<feature type="transmembrane region" description="Helical" evidence="1">
    <location>
        <begin position="388"/>
        <end position="405"/>
    </location>
</feature>